<protein>
    <recommendedName>
        <fullName evidence="3">receptor protein serine/threonine kinase</fullName>
        <ecNumber evidence="3">2.7.11.30</ecNumber>
    </recommendedName>
</protein>
<proteinExistence type="inferred from homology"/>
<evidence type="ECO:0000256" key="2">
    <source>
        <dbReference type="ARBA" id="ARBA00009605"/>
    </source>
</evidence>
<keyword evidence="13" id="KW-0675">Receptor</keyword>
<feature type="transmembrane region" description="Helical" evidence="18">
    <location>
        <begin position="171"/>
        <end position="193"/>
    </location>
</feature>
<evidence type="ECO:0000256" key="7">
    <source>
        <dbReference type="ARBA" id="ARBA00022729"/>
    </source>
</evidence>
<comment type="catalytic activity">
    <reaction evidence="16">
        <text>L-threonyl-[receptor-protein] + ATP = O-phospho-L-threonyl-[receptor-protein] + ADP + H(+)</text>
        <dbReference type="Rhea" id="RHEA:44880"/>
        <dbReference type="Rhea" id="RHEA-COMP:11024"/>
        <dbReference type="Rhea" id="RHEA-COMP:11025"/>
        <dbReference type="ChEBI" id="CHEBI:15378"/>
        <dbReference type="ChEBI" id="CHEBI:30013"/>
        <dbReference type="ChEBI" id="CHEBI:30616"/>
        <dbReference type="ChEBI" id="CHEBI:61977"/>
        <dbReference type="ChEBI" id="CHEBI:456216"/>
        <dbReference type="EC" id="2.7.11.30"/>
    </reaction>
</comment>
<evidence type="ECO:0000256" key="16">
    <source>
        <dbReference type="ARBA" id="ARBA00048773"/>
    </source>
</evidence>
<evidence type="ECO:0000256" key="19">
    <source>
        <dbReference type="SAM" id="SignalP"/>
    </source>
</evidence>
<dbReference type="Gene3D" id="2.10.60.10">
    <property type="entry name" value="CD59"/>
    <property type="match status" value="1"/>
</dbReference>
<dbReference type="AlphaFoldDB" id="A0A085MEP0"/>
<dbReference type="EMBL" id="KL363198">
    <property type="protein sequence ID" value="KFD55686.1"/>
    <property type="molecule type" value="Genomic_DNA"/>
</dbReference>
<dbReference type="GO" id="GO:0030509">
    <property type="term" value="P:BMP signaling pathway"/>
    <property type="evidence" value="ECO:0007669"/>
    <property type="project" value="TreeGrafter"/>
</dbReference>
<dbReference type="PANTHER" id="PTHR23255:SF100">
    <property type="entry name" value="RECEPTOR PROTEIN SERINE_THREONINE KINASE"/>
    <property type="match status" value="1"/>
</dbReference>
<evidence type="ECO:0000256" key="1">
    <source>
        <dbReference type="ARBA" id="ARBA00004479"/>
    </source>
</evidence>
<dbReference type="PANTHER" id="PTHR23255">
    <property type="entry name" value="TRANSFORMING GROWTH FACTOR-BETA RECEPTOR TYPE I AND II"/>
    <property type="match status" value="1"/>
</dbReference>
<dbReference type="PROSITE" id="PS50011">
    <property type="entry name" value="PROTEIN_KINASE_DOM"/>
    <property type="match status" value="1"/>
</dbReference>
<dbReference type="SUPFAM" id="SSF57302">
    <property type="entry name" value="Snake toxin-like"/>
    <property type="match status" value="1"/>
</dbReference>
<dbReference type="SUPFAM" id="SSF56112">
    <property type="entry name" value="Protein kinase-like (PK-like)"/>
    <property type="match status" value="1"/>
</dbReference>
<keyword evidence="12 18" id="KW-0472">Membrane</keyword>
<keyword evidence="7 19" id="KW-0732">Signal</keyword>
<feature type="compositionally biased region" description="Polar residues" evidence="17">
    <location>
        <begin position="614"/>
        <end position="637"/>
    </location>
</feature>
<feature type="compositionally biased region" description="Low complexity" evidence="17">
    <location>
        <begin position="587"/>
        <end position="598"/>
    </location>
</feature>
<gene>
    <name evidence="21" type="ORF">M513_03434</name>
</gene>
<evidence type="ECO:0000256" key="8">
    <source>
        <dbReference type="ARBA" id="ARBA00022741"/>
    </source>
</evidence>
<name>A0A085MEP0_9BILA</name>
<feature type="chain" id="PRO_5001795189" description="receptor protein serine/threonine kinase" evidence="19">
    <location>
        <begin position="22"/>
        <end position="756"/>
    </location>
</feature>
<evidence type="ECO:0000256" key="18">
    <source>
        <dbReference type="SAM" id="Phobius"/>
    </source>
</evidence>
<keyword evidence="6 18" id="KW-0812">Transmembrane</keyword>
<keyword evidence="4" id="KW-0723">Serine/threonine-protein kinase</keyword>
<evidence type="ECO:0000256" key="17">
    <source>
        <dbReference type="SAM" id="MobiDB-lite"/>
    </source>
</evidence>
<feature type="region of interest" description="Disordered" evidence="17">
    <location>
        <begin position="579"/>
        <end position="655"/>
    </location>
</feature>
<evidence type="ECO:0000256" key="5">
    <source>
        <dbReference type="ARBA" id="ARBA00022679"/>
    </source>
</evidence>
<dbReference type="GO" id="GO:0043235">
    <property type="term" value="C:receptor complex"/>
    <property type="evidence" value="ECO:0007669"/>
    <property type="project" value="TreeGrafter"/>
</dbReference>
<dbReference type="GO" id="GO:0005886">
    <property type="term" value="C:plasma membrane"/>
    <property type="evidence" value="ECO:0007669"/>
    <property type="project" value="TreeGrafter"/>
</dbReference>
<evidence type="ECO:0000259" key="20">
    <source>
        <dbReference type="PROSITE" id="PS50011"/>
    </source>
</evidence>
<evidence type="ECO:0000313" key="21">
    <source>
        <dbReference type="EMBL" id="KFD55686.1"/>
    </source>
</evidence>
<keyword evidence="22" id="KW-1185">Reference proteome</keyword>
<evidence type="ECO:0000256" key="12">
    <source>
        <dbReference type="ARBA" id="ARBA00023136"/>
    </source>
</evidence>
<feature type="signal peptide" evidence="19">
    <location>
        <begin position="1"/>
        <end position="21"/>
    </location>
</feature>
<dbReference type="Gene3D" id="3.30.200.20">
    <property type="entry name" value="Phosphorylase Kinase, domain 1"/>
    <property type="match status" value="1"/>
</dbReference>
<comment type="subcellular location">
    <subcellularLocation>
        <location evidence="1">Membrane</location>
        <topology evidence="1">Single-pass type I membrane protein</topology>
    </subcellularLocation>
</comment>
<comment type="similarity">
    <text evidence="2">Belongs to the protein kinase superfamily. TKL Ser/Thr protein kinase family. TGFB receptor subfamily.</text>
</comment>
<dbReference type="GO" id="GO:0005024">
    <property type="term" value="F:transforming growth factor beta receptor activity"/>
    <property type="evidence" value="ECO:0007669"/>
    <property type="project" value="TreeGrafter"/>
</dbReference>
<reference evidence="21 22" key="1">
    <citation type="journal article" date="2014" name="Nat. Genet.">
        <title>Genome and transcriptome of the porcine whipworm Trichuris suis.</title>
        <authorList>
            <person name="Jex A.R."/>
            <person name="Nejsum P."/>
            <person name="Schwarz E.M."/>
            <person name="Hu L."/>
            <person name="Young N.D."/>
            <person name="Hall R.S."/>
            <person name="Korhonen P.K."/>
            <person name="Liao S."/>
            <person name="Thamsborg S."/>
            <person name="Xia J."/>
            <person name="Xu P."/>
            <person name="Wang S."/>
            <person name="Scheerlinck J.P."/>
            <person name="Hofmann A."/>
            <person name="Sternberg P.W."/>
            <person name="Wang J."/>
            <person name="Gasser R.B."/>
        </authorList>
    </citation>
    <scope>NUCLEOTIDE SEQUENCE [LARGE SCALE GENOMIC DNA]</scope>
    <source>
        <strain evidence="21">DCEP-RM93M</strain>
    </source>
</reference>
<dbReference type="EC" id="2.7.11.30" evidence="3"/>
<keyword evidence="8" id="KW-0547">Nucleotide-binding</keyword>
<feature type="domain" description="Protein kinase" evidence="20">
    <location>
        <begin position="236"/>
        <end position="559"/>
    </location>
</feature>
<evidence type="ECO:0000256" key="11">
    <source>
        <dbReference type="ARBA" id="ARBA00022989"/>
    </source>
</evidence>
<organism evidence="21 22">
    <name type="scientific">Trichuris suis</name>
    <name type="common">pig whipworm</name>
    <dbReference type="NCBI Taxonomy" id="68888"/>
    <lineage>
        <taxon>Eukaryota</taxon>
        <taxon>Metazoa</taxon>
        <taxon>Ecdysozoa</taxon>
        <taxon>Nematoda</taxon>
        <taxon>Enoplea</taxon>
        <taxon>Dorylaimia</taxon>
        <taxon>Trichinellida</taxon>
        <taxon>Trichuridae</taxon>
        <taxon>Trichuris</taxon>
    </lineage>
</organism>
<dbReference type="InterPro" id="IPR000719">
    <property type="entry name" value="Prot_kinase_dom"/>
</dbReference>
<evidence type="ECO:0000313" key="22">
    <source>
        <dbReference type="Proteomes" id="UP000030764"/>
    </source>
</evidence>
<dbReference type="InterPro" id="IPR011009">
    <property type="entry name" value="Kinase-like_dom_sf"/>
</dbReference>
<sequence length="756" mass="83494">MLKIWAKLFFPLFLYVRLLNAISCRFFISSQLPSNLDVREGLLSAGNVSLMANGTQECFTMFKQCITIWKYDPVRDDYADVLFQGCWKGNSNECDGSRCVAHGDIGSTYLKHSRYCCCSSSFCNDNFSYEYVPKPVPEVEMMIGRLVEASVYYFVYFFKSLPVDQVETDELTFAVAICASFFIVATLAMTYLLSRACSWSKSVLSLCSRDSDDKLLLSDVNKDQNAKTKSVKLDDVKLSRVLYTGRYSTVWLAELKTDGSPVALKLYASGLQRYGINEIRILALPLMKHENMVKYLASADLTGKAREGQNIECWLLTDYLPNGSLMDYLSANSLSWDAMCKLASSVAKGVAYLHAEISDGDLYKPAVAHRDINSRNVLVKSDGTCALCDFAFAVVLETLSQHTGRRDASLAEVGTVRYMAPELLEGAANLRDPETTLKQLDVYALGLVLWEIVSRCEDMYALNGATVPAYELPYAKDVSANPSLEEMQRVVCKNKKRPSFPTAMYRPKGGPLYTLRELIEDCWDQDSDARITALCAQERLAELCTISCPAGPMESHEFGSVVQQESPNSRNRRVDGAYIHQPSFNGDSTTDTSQTDTSGFASVGLGSSDRGRSCASSLGYQTNRSLSSAQRLQQFESQHTESVEHPSSTQDSIDGREEGLSNQIVAQDETSGDHDSGASFGNSSRQLAKDAVYPLLLLKSARICLRNSFASEESDGCAPVSNRNHNAVDQAAIHRSQSPHVIISLPQVETNGTTPI</sequence>
<evidence type="ECO:0000256" key="6">
    <source>
        <dbReference type="ARBA" id="ARBA00022692"/>
    </source>
</evidence>
<accession>A0A085MEP0</accession>
<keyword evidence="9" id="KW-0418">Kinase</keyword>
<comment type="catalytic activity">
    <reaction evidence="15">
        <text>L-seryl-[receptor-protein] + ATP = O-phospho-L-seryl-[receptor-protein] + ADP + H(+)</text>
        <dbReference type="Rhea" id="RHEA:18673"/>
        <dbReference type="Rhea" id="RHEA-COMP:11022"/>
        <dbReference type="Rhea" id="RHEA-COMP:11023"/>
        <dbReference type="ChEBI" id="CHEBI:15378"/>
        <dbReference type="ChEBI" id="CHEBI:29999"/>
        <dbReference type="ChEBI" id="CHEBI:30616"/>
        <dbReference type="ChEBI" id="CHEBI:83421"/>
        <dbReference type="ChEBI" id="CHEBI:456216"/>
        <dbReference type="EC" id="2.7.11.30"/>
    </reaction>
</comment>
<evidence type="ECO:0000256" key="15">
    <source>
        <dbReference type="ARBA" id="ARBA00047681"/>
    </source>
</evidence>
<keyword evidence="10" id="KW-0067">ATP-binding</keyword>
<keyword evidence="14" id="KW-0325">Glycoprotein</keyword>
<dbReference type="CDD" id="cd23533">
    <property type="entry name" value="TFP_LU_ECD_BMPR2_like"/>
    <property type="match status" value="1"/>
</dbReference>
<keyword evidence="11 18" id="KW-1133">Transmembrane helix</keyword>
<evidence type="ECO:0000256" key="10">
    <source>
        <dbReference type="ARBA" id="ARBA00022840"/>
    </source>
</evidence>
<evidence type="ECO:0000256" key="3">
    <source>
        <dbReference type="ARBA" id="ARBA00012401"/>
    </source>
</evidence>
<keyword evidence="5" id="KW-0808">Transferase</keyword>
<evidence type="ECO:0000256" key="9">
    <source>
        <dbReference type="ARBA" id="ARBA00022777"/>
    </source>
</evidence>
<dbReference type="Proteomes" id="UP000030764">
    <property type="component" value="Unassembled WGS sequence"/>
</dbReference>
<evidence type="ECO:0000256" key="14">
    <source>
        <dbReference type="ARBA" id="ARBA00023180"/>
    </source>
</evidence>
<dbReference type="InterPro" id="IPR000333">
    <property type="entry name" value="TGFB_receptor"/>
</dbReference>
<dbReference type="Gene3D" id="1.10.510.10">
    <property type="entry name" value="Transferase(Phosphotransferase) domain 1"/>
    <property type="match status" value="1"/>
</dbReference>
<dbReference type="FunFam" id="1.10.510.10:FF:000487">
    <property type="entry name" value="Anti-Muellerian hormone type-2 receptor"/>
    <property type="match status" value="1"/>
</dbReference>
<evidence type="ECO:0000256" key="4">
    <source>
        <dbReference type="ARBA" id="ARBA00022527"/>
    </source>
</evidence>
<dbReference type="InterPro" id="IPR045860">
    <property type="entry name" value="Snake_toxin-like_sf"/>
</dbReference>
<dbReference type="Pfam" id="PF00069">
    <property type="entry name" value="Pkinase"/>
    <property type="match status" value="1"/>
</dbReference>
<evidence type="ECO:0000256" key="13">
    <source>
        <dbReference type="ARBA" id="ARBA00023170"/>
    </source>
</evidence>
<dbReference type="GO" id="GO:0005524">
    <property type="term" value="F:ATP binding"/>
    <property type="evidence" value="ECO:0007669"/>
    <property type="project" value="UniProtKB-KW"/>
</dbReference>